<dbReference type="Proteomes" id="UP000241964">
    <property type="component" value="Unassembled WGS sequence"/>
</dbReference>
<accession>A0A2P8GC31</accession>
<reference evidence="1 2" key="1">
    <citation type="submission" date="2018-03" db="EMBL/GenBank/DDBJ databases">
        <title>Genomic Encyclopedia of Archaeal and Bacterial Type Strains, Phase II (KMG-II): from individual species to whole genera.</title>
        <authorList>
            <person name="Goeker M."/>
        </authorList>
    </citation>
    <scope>NUCLEOTIDE SEQUENCE [LARGE SCALE GENOMIC DNA]</scope>
    <source>
        <strain evidence="1 2">DSM 29057</strain>
    </source>
</reference>
<gene>
    <name evidence="1" type="ORF">CLV60_103400</name>
</gene>
<protein>
    <submittedName>
        <fullName evidence="1">Uncharacterized protein</fullName>
    </submittedName>
</protein>
<organism evidence="1 2">
    <name type="scientific">Dyadobacter jiangsuensis</name>
    <dbReference type="NCBI Taxonomy" id="1591085"/>
    <lineage>
        <taxon>Bacteria</taxon>
        <taxon>Pseudomonadati</taxon>
        <taxon>Bacteroidota</taxon>
        <taxon>Cytophagia</taxon>
        <taxon>Cytophagales</taxon>
        <taxon>Spirosomataceae</taxon>
        <taxon>Dyadobacter</taxon>
    </lineage>
</organism>
<sequence length="122" mass="13813">MLLLLIVVKAAVMPAICLDYELRKEYITKNICVNRNRPQLHCDGKCYLAKKLAESQKQEEQSAENTYLASLIYQVMDTANPGLFTLQPVPHALHTESAEFAYTSPFIPQVAARQVFRPPLYA</sequence>
<evidence type="ECO:0000313" key="1">
    <source>
        <dbReference type="EMBL" id="PSL31534.1"/>
    </source>
</evidence>
<name>A0A2P8GC31_9BACT</name>
<dbReference type="EMBL" id="PYAS01000003">
    <property type="protein sequence ID" value="PSL31534.1"/>
    <property type="molecule type" value="Genomic_DNA"/>
</dbReference>
<keyword evidence="2" id="KW-1185">Reference proteome</keyword>
<evidence type="ECO:0000313" key="2">
    <source>
        <dbReference type="Proteomes" id="UP000241964"/>
    </source>
</evidence>
<dbReference type="AlphaFoldDB" id="A0A2P8GC31"/>
<comment type="caution">
    <text evidence="1">The sequence shown here is derived from an EMBL/GenBank/DDBJ whole genome shotgun (WGS) entry which is preliminary data.</text>
</comment>
<proteinExistence type="predicted"/>